<evidence type="ECO:0000256" key="4">
    <source>
        <dbReference type="ARBA" id="ARBA00029447"/>
    </source>
</evidence>
<evidence type="ECO:0000256" key="1">
    <source>
        <dbReference type="ARBA" id="ARBA00004370"/>
    </source>
</evidence>
<keyword evidence="2" id="KW-0145">Chemotaxis</keyword>
<evidence type="ECO:0008006" key="12">
    <source>
        <dbReference type="Google" id="ProtNLM"/>
    </source>
</evidence>
<dbReference type="GO" id="GO:0006935">
    <property type="term" value="P:chemotaxis"/>
    <property type="evidence" value="ECO:0007669"/>
    <property type="project" value="UniProtKB-KW"/>
</dbReference>
<dbReference type="PANTHER" id="PTHR43531:SF11">
    <property type="entry name" value="METHYL-ACCEPTING CHEMOTAXIS PROTEIN 3"/>
    <property type="match status" value="1"/>
</dbReference>
<proteinExistence type="inferred from homology"/>
<evidence type="ECO:0000259" key="9">
    <source>
        <dbReference type="PROSITE" id="PS50885"/>
    </source>
</evidence>
<dbReference type="PANTHER" id="PTHR43531">
    <property type="entry name" value="PROTEIN ICFG"/>
    <property type="match status" value="1"/>
</dbReference>
<dbReference type="CDD" id="cd12913">
    <property type="entry name" value="PDC1_MCP_like"/>
    <property type="match status" value="1"/>
</dbReference>
<evidence type="ECO:0000256" key="5">
    <source>
        <dbReference type="PROSITE-ProRule" id="PRU00284"/>
    </source>
</evidence>
<dbReference type="EMBL" id="CP035033">
    <property type="protein sequence ID" value="QAB16235.1"/>
    <property type="molecule type" value="Genomic_DNA"/>
</dbReference>
<comment type="subcellular location">
    <subcellularLocation>
        <location evidence="1">Membrane</location>
    </subcellularLocation>
</comment>
<dbReference type="SMART" id="SM00283">
    <property type="entry name" value="MA"/>
    <property type="match status" value="1"/>
</dbReference>
<dbReference type="Pfam" id="PF00015">
    <property type="entry name" value="MCPsignal"/>
    <property type="match status" value="1"/>
</dbReference>
<keyword evidence="7" id="KW-1133">Transmembrane helix</keyword>
<dbReference type="PRINTS" id="PR00260">
    <property type="entry name" value="CHEMTRNSDUCR"/>
</dbReference>
<keyword evidence="6" id="KW-0175">Coiled coil</keyword>
<dbReference type="SUPFAM" id="SSF58104">
    <property type="entry name" value="Methyl-accepting chemotaxis protein (MCP) signaling domain"/>
    <property type="match status" value="1"/>
</dbReference>
<dbReference type="GO" id="GO:0007165">
    <property type="term" value="P:signal transduction"/>
    <property type="evidence" value="ECO:0007669"/>
    <property type="project" value="UniProtKB-KW"/>
</dbReference>
<keyword evidence="11" id="KW-1185">Reference proteome</keyword>
<feature type="domain" description="HAMP" evidence="9">
    <location>
        <begin position="383"/>
        <end position="435"/>
    </location>
</feature>
<evidence type="ECO:0000256" key="3">
    <source>
        <dbReference type="ARBA" id="ARBA00023224"/>
    </source>
</evidence>
<dbReference type="AlphaFoldDB" id="A0A410H5N5"/>
<dbReference type="PROSITE" id="PS50111">
    <property type="entry name" value="CHEMOTAXIS_TRANSDUC_2"/>
    <property type="match status" value="1"/>
</dbReference>
<name>A0A410H5N5_9GAMM</name>
<evidence type="ECO:0000256" key="2">
    <source>
        <dbReference type="ARBA" id="ARBA00022500"/>
    </source>
</evidence>
<feature type="coiled-coil region" evidence="6">
    <location>
        <begin position="640"/>
        <end position="667"/>
    </location>
</feature>
<evidence type="ECO:0000259" key="8">
    <source>
        <dbReference type="PROSITE" id="PS50111"/>
    </source>
</evidence>
<dbReference type="RefSeq" id="WP_128385486.1">
    <property type="nucleotide sequence ID" value="NZ_CP035033.1"/>
</dbReference>
<dbReference type="Gene3D" id="1.10.287.950">
    <property type="entry name" value="Methyl-accepting chemotaxis protein"/>
    <property type="match status" value="1"/>
</dbReference>
<feature type="domain" description="Methyl-accepting transducer" evidence="8">
    <location>
        <begin position="440"/>
        <end position="669"/>
    </location>
</feature>
<dbReference type="PROSITE" id="PS50885">
    <property type="entry name" value="HAMP"/>
    <property type="match status" value="1"/>
</dbReference>
<accession>A0A410H5N5</accession>
<sequence>MRITFVGIVFINLLLGALISALYVNNPDLSPWGLVPAALAVGLVSVAIFYQKLLSHQQAFIADLQKDREASADLPSGLQNQLRALVEVPSSNQDYEVLLEAFKTGQTDALAEQGLPEKVVTELNDLTRQNQRADQVMSDVIEAIQSADFGGQLTLVKAENDIQTAQTVVAKMADDLLALHKQGADRETALNRIQEHLKDNPTFLACWSGWEPNAYDGQDTKFQSKDWHDATGRFMPFWGRSGDQMALEPLVDYEVPGLGDFYLQPLQTRQPQIVEPYMYPVGDDEFLITSVVTPIIDNGTVVGVAGIDISLSQHLDALSDNLMPQHQKIVQNSVQAMMTLKSALAEVTRVMFFMANGQFSYRVDQTLPGDLEALKTTVNDSVSALDKAFSDINRSMNAFSQGDLTQQIQNQYSGDLENLKQGINQAMDNLHQILIQTAETADSVVDNMQALGQDNQNLNARTQQQAASLEETASSMEELTHTIRNTAQESKTAMQLGNQVKSHVAQGSDIANQSQEAMNEISAASQKIADIVQIIDGISFQTNLLALNASVESARAGEHGRGFAVVAGEVRSLALRASQSSNDIKELVEKNLASVNRGQQLSEQSAQSLNEINQTIDELATIVTEISAAADQEMSSVEQVNQAVSQLDQFTQENAALSDQSAQLSATMTSKAQELQKTMNAIKL</sequence>
<comment type="similarity">
    <text evidence="4">Belongs to the methyl-accepting chemotaxis (MCP) protein family.</text>
</comment>
<dbReference type="Gene3D" id="1.20.120.1530">
    <property type="match status" value="1"/>
</dbReference>
<dbReference type="GO" id="GO:0016020">
    <property type="term" value="C:membrane"/>
    <property type="evidence" value="ECO:0007669"/>
    <property type="project" value="UniProtKB-SubCell"/>
</dbReference>
<keyword evidence="7" id="KW-0472">Membrane</keyword>
<dbReference type="GO" id="GO:0004888">
    <property type="term" value="F:transmembrane signaling receptor activity"/>
    <property type="evidence" value="ECO:0007669"/>
    <property type="project" value="InterPro"/>
</dbReference>
<evidence type="ECO:0000256" key="7">
    <source>
        <dbReference type="SAM" id="Phobius"/>
    </source>
</evidence>
<feature type="coiled-coil region" evidence="6">
    <location>
        <begin position="416"/>
        <end position="489"/>
    </location>
</feature>
<evidence type="ECO:0000313" key="10">
    <source>
        <dbReference type="EMBL" id="QAB16235.1"/>
    </source>
</evidence>
<keyword evidence="3 5" id="KW-0807">Transducer</keyword>
<dbReference type="Pfam" id="PF18947">
    <property type="entry name" value="HAMP_2"/>
    <property type="match status" value="1"/>
</dbReference>
<dbReference type="InterPro" id="IPR004090">
    <property type="entry name" value="Chemotax_Me-accpt_rcpt"/>
</dbReference>
<dbReference type="Pfam" id="PF22673">
    <property type="entry name" value="MCP-like_PDC_1"/>
    <property type="match status" value="1"/>
</dbReference>
<feature type="transmembrane region" description="Helical" evidence="7">
    <location>
        <begin position="5"/>
        <end position="24"/>
    </location>
</feature>
<keyword evidence="7" id="KW-0812">Transmembrane</keyword>
<dbReference type="FunFam" id="1.10.287.950:FF:000001">
    <property type="entry name" value="Methyl-accepting chemotaxis sensory transducer"/>
    <property type="match status" value="1"/>
</dbReference>
<gene>
    <name evidence="10" type="ORF">EPV75_11455</name>
</gene>
<dbReference type="InterPro" id="IPR004089">
    <property type="entry name" value="MCPsignal_dom"/>
</dbReference>
<evidence type="ECO:0000256" key="6">
    <source>
        <dbReference type="SAM" id="Coils"/>
    </source>
</evidence>
<dbReference type="Proteomes" id="UP000285478">
    <property type="component" value="Chromosome"/>
</dbReference>
<dbReference type="Gene3D" id="3.30.450.20">
    <property type="entry name" value="PAS domain"/>
    <property type="match status" value="1"/>
</dbReference>
<protein>
    <recommendedName>
        <fullName evidence="12">Methyl-accepting chemotaxis protein</fullName>
    </recommendedName>
</protein>
<dbReference type="KEGG" id="htr:EPV75_11455"/>
<dbReference type="CDD" id="cd11386">
    <property type="entry name" value="MCP_signal"/>
    <property type="match status" value="1"/>
</dbReference>
<reference evidence="10 11" key="1">
    <citation type="journal article" date="2018" name="Environ. Microbiol.">
        <title>Genomes of ubiquitous marine and hypersaline Hydrogenovibrio, Thiomicrorhabdus and Thiomicrospira spp. encode a diversity of mechanisms to sustain chemolithoautotrophy in heterogeneous environments.</title>
        <authorList>
            <person name="Scott K.M."/>
            <person name="Williams J."/>
            <person name="Porter C.M.B."/>
            <person name="Russel S."/>
            <person name="Harmer T.L."/>
            <person name="Paul J.H."/>
            <person name="Antonen K.M."/>
            <person name="Bridges M.K."/>
            <person name="Camper G.J."/>
            <person name="Campla C.K."/>
            <person name="Casella L.G."/>
            <person name="Chase E."/>
            <person name="Conrad J.W."/>
            <person name="Cruz M.C."/>
            <person name="Dunlap D.S."/>
            <person name="Duran L."/>
            <person name="Fahsbender E.M."/>
            <person name="Goldsmith D.B."/>
            <person name="Keeley R.F."/>
            <person name="Kondoff M.R."/>
            <person name="Kussy B.I."/>
            <person name="Lane M.K."/>
            <person name="Lawler S."/>
            <person name="Leigh B.A."/>
            <person name="Lewis C."/>
            <person name="Lostal L.M."/>
            <person name="Marking D."/>
            <person name="Mancera P.A."/>
            <person name="McClenthan E.C."/>
            <person name="McIntyre E.A."/>
            <person name="Mine J.A."/>
            <person name="Modi S."/>
            <person name="Moore B.D."/>
            <person name="Morgan W.A."/>
            <person name="Nelson K.M."/>
            <person name="Nguyen K.N."/>
            <person name="Ogburn N."/>
            <person name="Parrino D.G."/>
            <person name="Pedapudi A.D."/>
            <person name="Pelham R.P."/>
            <person name="Preece A.M."/>
            <person name="Rampersad E.A."/>
            <person name="Richardson J.C."/>
            <person name="Rodgers C.M."/>
            <person name="Schaffer B.L."/>
            <person name="Sheridan N.E."/>
            <person name="Solone M.R."/>
            <person name="Staley Z.R."/>
            <person name="Tabuchi M."/>
            <person name="Waide R.J."/>
            <person name="Wanjugi P.W."/>
            <person name="Young S."/>
            <person name="Clum A."/>
            <person name="Daum C."/>
            <person name="Huntemann M."/>
            <person name="Ivanova N."/>
            <person name="Kyrpides N."/>
            <person name="Mikhailova N."/>
            <person name="Palaniappan K."/>
            <person name="Pillay M."/>
            <person name="Reddy T.B.K."/>
            <person name="Shapiro N."/>
            <person name="Stamatis D."/>
            <person name="Varghese N."/>
            <person name="Woyke T."/>
            <person name="Boden R."/>
            <person name="Freyermuth S.K."/>
            <person name="Kerfeld C.A."/>
        </authorList>
    </citation>
    <scope>NUCLEOTIDE SEQUENCE [LARGE SCALE GENOMIC DNA]</scope>
    <source>
        <strain evidence="10 11">JR-2</strain>
    </source>
</reference>
<organism evidence="10 11">
    <name type="scientific">Hydrogenovibrio thermophilus</name>
    <dbReference type="NCBI Taxonomy" id="265883"/>
    <lineage>
        <taxon>Bacteria</taxon>
        <taxon>Pseudomonadati</taxon>
        <taxon>Pseudomonadota</taxon>
        <taxon>Gammaproteobacteria</taxon>
        <taxon>Thiotrichales</taxon>
        <taxon>Piscirickettsiaceae</taxon>
        <taxon>Hydrogenovibrio</taxon>
    </lineage>
</organism>
<dbReference type="InterPro" id="IPR051310">
    <property type="entry name" value="MCP_chemotaxis"/>
</dbReference>
<evidence type="ECO:0000313" key="11">
    <source>
        <dbReference type="Proteomes" id="UP000285478"/>
    </source>
</evidence>
<feature type="transmembrane region" description="Helical" evidence="7">
    <location>
        <begin position="30"/>
        <end position="50"/>
    </location>
</feature>
<dbReference type="InterPro" id="IPR003660">
    <property type="entry name" value="HAMP_dom"/>
</dbReference>